<dbReference type="GO" id="GO:0035513">
    <property type="term" value="P:oxidative RNA demethylation"/>
    <property type="evidence" value="ECO:0007669"/>
    <property type="project" value="TreeGrafter"/>
</dbReference>
<feature type="binding site" evidence="5">
    <location>
        <position position="250"/>
    </location>
    <ligand>
        <name>Fe cation</name>
        <dbReference type="ChEBI" id="CHEBI:24875"/>
        <note>catalytic</note>
    </ligand>
</feature>
<dbReference type="PROSITE" id="PS51471">
    <property type="entry name" value="FE2OG_OXY"/>
    <property type="match status" value="1"/>
</dbReference>
<dbReference type="GO" id="GO:0035515">
    <property type="term" value="F:oxidative RNA demethylase activity"/>
    <property type="evidence" value="ECO:0007669"/>
    <property type="project" value="TreeGrafter"/>
</dbReference>
<feature type="binding site" evidence="5">
    <location>
        <position position="196"/>
    </location>
    <ligand>
        <name>Fe cation</name>
        <dbReference type="ChEBI" id="CHEBI:24875"/>
        <note>catalytic</note>
    </ligand>
</feature>
<evidence type="ECO:0000256" key="5">
    <source>
        <dbReference type="PIRSR" id="PIRSR604574-2"/>
    </source>
</evidence>
<keyword evidence="8" id="KW-1185">Reference proteome</keyword>
<keyword evidence="3" id="KW-0560">Oxidoreductase</keyword>
<name>A0A9P0EC09_NEZVI</name>
<dbReference type="GO" id="GO:0035516">
    <property type="term" value="F:broad specificity oxidative DNA demethylase activity"/>
    <property type="evidence" value="ECO:0007669"/>
    <property type="project" value="TreeGrafter"/>
</dbReference>
<evidence type="ECO:0000256" key="4">
    <source>
        <dbReference type="ARBA" id="ARBA00023004"/>
    </source>
</evidence>
<dbReference type="InterPro" id="IPR037151">
    <property type="entry name" value="AlkB-like_sf"/>
</dbReference>
<evidence type="ECO:0000256" key="2">
    <source>
        <dbReference type="ARBA" id="ARBA00022964"/>
    </source>
</evidence>
<feature type="domain" description="Fe2OG dioxygenase" evidence="6">
    <location>
        <begin position="176"/>
        <end position="283"/>
    </location>
</feature>
<dbReference type="GO" id="GO:0005634">
    <property type="term" value="C:nucleus"/>
    <property type="evidence" value="ECO:0007669"/>
    <property type="project" value="TreeGrafter"/>
</dbReference>
<dbReference type="InterPro" id="IPR004574">
    <property type="entry name" value="Alkb"/>
</dbReference>
<comment type="cofactor">
    <cofactor evidence="5">
        <name>Fe(2+)</name>
        <dbReference type="ChEBI" id="CHEBI:29033"/>
    </cofactor>
    <text evidence="5">Binds 1 Fe(2+) ion per subunit.</text>
</comment>
<evidence type="ECO:0000256" key="1">
    <source>
        <dbReference type="ARBA" id="ARBA00022723"/>
    </source>
</evidence>
<evidence type="ECO:0000313" key="7">
    <source>
        <dbReference type="EMBL" id="CAH1392164.1"/>
    </source>
</evidence>
<sequence>MFRDLFKYYKSKAPPPDLSSVLHIDDESENIIKKQPLPCSNELENQLQSLGLVPSLNWKLYGHAEHAGLFILKNPFTDDGAYSWIKRCLSEYPSHPNKCNLHSHNLLFPNENWWDVCHKDAERGLLLFDKLRWVTFGYHHDWDSKVYSDSNKSEFPKELACLISCLGQAIGGWDVRAEAGILNIYHMNSTLSGHTDRSEPNHTAPLFSISFGQRAIFLIGGRKLEDKATPIMLENGDILIMSGESRLCYHGVPRIIPTPWPKGDEYIQFLSRARINLNIRQVLNVDQTTL</sequence>
<keyword evidence="1 5" id="KW-0479">Metal-binding</keyword>
<dbReference type="GO" id="GO:0005737">
    <property type="term" value="C:cytoplasm"/>
    <property type="evidence" value="ECO:0007669"/>
    <property type="project" value="TreeGrafter"/>
</dbReference>
<evidence type="ECO:0000256" key="3">
    <source>
        <dbReference type="ARBA" id="ARBA00023002"/>
    </source>
</evidence>
<keyword evidence="4 5" id="KW-0408">Iron</keyword>
<dbReference type="InterPro" id="IPR005123">
    <property type="entry name" value="Oxoglu/Fe-dep_dioxygenase_dom"/>
</dbReference>
<protein>
    <recommendedName>
        <fullName evidence="6">Fe2OG dioxygenase domain-containing protein</fullName>
    </recommendedName>
</protein>
<organism evidence="7 8">
    <name type="scientific">Nezara viridula</name>
    <name type="common">Southern green stink bug</name>
    <name type="synonym">Cimex viridulus</name>
    <dbReference type="NCBI Taxonomy" id="85310"/>
    <lineage>
        <taxon>Eukaryota</taxon>
        <taxon>Metazoa</taxon>
        <taxon>Ecdysozoa</taxon>
        <taxon>Arthropoda</taxon>
        <taxon>Hexapoda</taxon>
        <taxon>Insecta</taxon>
        <taxon>Pterygota</taxon>
        <taxon>Neoptera</taxon>
        <taxon>Paraneoptera</taxon>
        <taxon>Hemiptera</taxon>
        <taxon>Heteroptera</taxon>
        <taxon>Panheteroptera</taxon>
        <taxon>Pentatomomorpha</taxon>
        <taxon>Pentatomoidea</taxon>
        <taxon>Pentatomidae</taxon>
        <taxon>Pentatominae</taxon>
        <taxon>Nezara</taxon>
    </lineage>
</organism>
<reference evidence="7" key="1">
    <citation type="submission" date="2022-01" db="EMBL/GenBank/DDBJ databases">
        <authorList>
            <person name="King R."/>
        </authorList>
    </citation>
    <scope>NUCLEOTIDE SEQUENCE</scope>
</reference>
<keyword evidence="2" id="KW-0223">Dioxygenase</keyword>
<dbReference type="Pfam" id="PF13532">
    <property type="entry name" value="2OG-FeII_Oxy_2"/>
    <property type="match status" value="1"/>
</dbReference>
<dbReference type="AlphaFoldDB" id="A0A9P0EC09"/>
<dbReference type="PANTHER" id="PTHR16557:SF2">
    <property type="entry name" value="NUCLEIC ACID DIOXYGENASE ALKBH1"/>
    <property type="match status" value="1"/>
</dbReference>
<gene>
    <name evidence="7" type="ORF">NEZAVI_LOCUS3033</name>
</gene>
<proteinExistence type="predicted"/>
<accession>A0A9P0EC09</accession>
<dbReference type="OrthoDB" id="6614653at2759"/>
<feature type="binding site" evidence="5">
    <location>
        <position position="194"/>
    </location>
    <ligand>
        <name>Fe cation</name>
        <dbReference type="ChEBI" id="CHEBI:24875"/>
        <note>catalytic</note>
    </ligand>
</feature>
<dbReference type="Gene3D" id="2.60.120.590">
    <property type="entry name" value="Alpha-ketoglutarate-dependent dioxygenase AlkB-like"/>
    <property type="match status" value="1"/>
</dbReference>
<dbReference type="InterPro" id="IPR027450">
    <property type="entry name" value="AlkB-like"/>
</dbReference>
<dbReference type="SUPFAM" id="SSF51197">
    <property type="entry name" value="Clavaminate synthase-like"/>
    <property type="match status" value="1"/>
</dbReference>
<evidence type="ECO:0000259" key="6">
    <source>
        <dbReference type="PROSITE" id="PS51471"/>
    </source>
</evidence>
<dbReference type="EMBL" id="OV725077">
    <property type="protein sequence ID" value="CAH1392164.1"/>
    <property type="molecule type" value="Genomic_DNA"/>
</dbReference>
<evidence type="ECO:0000313" key="8">
    <source>
        <dbReference type="Proteomes" id="UP001152798"/>
    </source>
</evidence>
<dbReference type="GO" id="GO:0008198">
    <property type="term" value="F:ferrous iron binding"/>
    <property type="evidence" value="ECO:0007669"/>
    <property type="project" value="TreeGrafter"/>
</dbReference>
<dbReference type="Proteomes" id="UP001152798">
    <property type="component" value="Chromosome 1"/>
</dbReference>
<dbReference type="PANTHER" id="PTHR16557">
    <property type="entry name" value="ALKYLATED DNA REPAIR PROTEIN ALKB-RELATED"/>
    <property type="match status" value="1"/>
</dbReference>